<feature type="compositionally biased region" description="Low complexity" evidence="2">
    <location>
        <begin position="882"/>
        <end position="892"/>
    </location>
</feature>
<dbReference type="GO" id="GO:0007264">
    <property type="term" value="P:small GTPase-mediated signal transduction"/>
    <property type="evidence" value="ECO:0007669"/>
    <property type="project" value="InterPro"/>
</dbReference>
<feature type="compositionally biased region" description="Low complexity" evidence="2">
    <location>
        <begin position="481"/>
        <end position="496"/>
    </location>
</feature>
<dbReference type="InterPro" id="IPR003116">
    <property type="entry name" value="RBD_dom"/>
</dbReference>
<dbReference type="SMART" id="SM00455">
    <property type="entry name" value="RBD"/>
    <property type="match status" value="1"/>
</dbReference>
<dbReference type="InterPro" id="IPR055230">
    <property type="entry name" value="PH_Tiam1/2"/>
</dbReference>
<dbReference type="Pfam" id="PF18385">
    <property type="entry name" value="Tiam_CC_Ex"/>
    <property type="match status" value="1"/>
</dbReference>
<evidence type="ECO:0000259" key="3">
    <source>
        <dbReference type="PROSITE" id="PS50010"/>
    </source>
</evidence>
<accession>A0A9P9YNR2</accession>
<dbReference type="Pfam" id="PF02196">
    <property type="entry name" value="RBD"/>
    <property type="match status" value="1"/>
</dbReference>
<protein>
    <recommendedName>
        <fullName evidence="7">Still life</fullName>
    </recommendedName>
</protein>
<dbReference type="EMBL" id="JAMKOV010000004">
    <property type="protein sequence ID" value="KAI8040368.1"/>
    <property type="molecule type" value="Genomic_DNA"/>
</dbReference>
<dbReference type="InterPro" id="IPR043537">
    <property type="entry name" value="Tiam1/Tiam2/Sif"/>
</dbReference>
<dbReference type="PANTHER" id="PTHR46001:SF3">
    <property type="entry name" value="PROTEIN STILL LIFE, ISOFORM SIF TYPE 1"/>
    <property type="match status" value="1"/>
</dbReference>
<evidence type="ECO:0000256" key="2">
    <source>
        <dbReference type="SAM" id="MobiDB-lite"/>
    </source>
</evidence>
<dbReference type="Pfam" id="PF23014">
    <property type="entry name" value="PH_Tiam1"/>
    <property type="match status" value="1"/>
</dbReference>
<dbReference type="SMART" id="SM00325">
    <property type="entry name" value="RhoGEF"/>
    <property type="match status" value="1"/>
</dbReference>
<name>A0A9P9YNR2_9MUSC</name>
<feature type="domain" description="RBD" evidence="4">
    <location>
        <begin position="137"/>
        <end position="204"/>
    </location>
</feature>
<feature type="region of interest" description="Disordered" evidence="2">
    <location>
        <begin position="874"/>
        <end position="897"/>
    </location>
</feature>
<dbReference type="PROSITE" id="PS50898">
    <property type="entry name" value="RBD"/>
    <property type="match status" value="1"/>
</dbReference>
<dbReference type="InterPro" id="IPR040655">
    <property type="entry name" value="TIAM1_CC-Ex"/>
</dbReference>
<dbReference type="InterPro" id="IPR000219">
    <property type="entry name" value="DH_dom"/>
</dbReference>
<dbReference type="PANTHER" id="PTHR46001">
    <property type="entry name" value="TIAM (MAMMALIAN TUMOR INVASION AND METASTASIS FACTOR) HOMOLOG"/>
    <property type="match status" value="1"/>
</dbReference>
<dbReference type="PROSITE" id="PS00741">
    <property type="entry name" value="DH_1"/>
    <property type="match status" value="1"/>
</dbReference>
<dbReference type="InterPro" id="IPR001331">
    <property type="entry name" value="GDS_CDC24_CS"/>
</dbReference>
<feature type="compositionally biased region" description="Low complexity" evidence="2">
    <location>
        <begin position="116"/>
        <end position="130"/>
    </location>
</feature>
<evidence type="ECO:0000313" key="5">
    <source>
        <dbReference type="EMBL" id="KAI8040368.1"/>
    </source>
</evidence>
<dbReference type="Gene3D" id="1.20.900.10">
    <property type="entry name" value="Dbl homology (DH) domain"/>
    <property type="match status" value="1"/>
</dbReference>
<proteinExistence type="predicted"/>
<evidence type="ECO:0008006" key="7">
    <source>
        <dbReference type="Google" id="ProtNLM"/>
    </source>
</evidence>
<dbReference type="FunFam" id="1.20.900.10:FF:000012">
    <property type="entry name" value="T cell lymphoma invasion and metastasis 1"/>
    <property type="match status" value="1"/>
</dbReference>
<dbReference type="CDD" id="cd01255">
    <property type="entry name" value="PH2_Tiam1_2"/>
    <property type="match status" value="1"/>
</dbReference>
<feature type="region of interest" description="Disordered" evidence="2">
    <location>
        <begin position="104"/>
        <end position="135"/>
    </location>
</feature>
<dbReference type="InterPro" id="IPR035899">
    <property type="entry name" value="DBL_dom_sf"/>
</dbReference>
<evidence type="ECO:0000313" key="6">
    <source>
        <dbReference type="Proteomes" id="UP001059596"/>
    </source>
</evidence>
<dbReference type="Pfam" id="PF00621">
    <property type="entry name" value="RhoGEF"/>
    <property type="match status" value="1"/>
</dbReference>
<dbReference type="PROSITE" id="PS50010">
    <property type="entry name" value="DH_2"/>
    <property type="match status" value="1"/>
</dbReference>
<organism evidence="5 6">
    <name type="scientific">Drosophila gunungcola</name>
    <name type="common">fruit fly</name>
    <dbReference type="NCBI Taxonomy" id="103775"/>
    <lineage>
        <taxon>Eukaryota</taxon>
        <taxon>Metazoa</taxon>
        <taxon>Ecdysozoa</taxon>
        <taxon>Arthropoda</taxon>
        <taxon>Hexapoda</taxon>
        <taxon>Insecta</taxon>
        <taxon>Pterygota</taxon>
        <taxon>Neoptera</taxon>
        <taxon>Endopterygota</taxon>
        <taxon>Diptera</taxon>
        <taxon>Brachycera</taxon>
        <taxon>Muscomorpha</taxon>
        <taxon>Ephydroidea</taxon>
        <taxon>Drosophilidae</taxon>
        <taxon>Drosophila</taxon>
        <taxon>Sophophora</taxon>
    </lineage>
</organism>
<feature type="region of interest" description="Disordered" evidence="2">
    <location>
        <begin position="915"/>
        <end position="952"/>
    </location>
</feature>
<keyword evidence="6" id="KW-1185">Reference proteome</keyword>
<evidence type="ECO:0000259" key="4">
    <source>
        <dbReference type="PROSITE" id="PS50898"/>
    </source>
</evidence>
<sequence>DHKLKHMAELQQSVVTDQETRHQIQTQILQWEENLERLHCEQFRLRCYMASLQSGELPNPKSLLTHVSRPTKNTLNKLGVFTVSSFHAFICARSPSLLNNLLAGRGATKRRPPMLSRSNSGSSRRSMQMNSRDEPEKTFKVAMPDNAYSTVYLRDAMSVEEFLASACARRNLNPMEHFVRVKKRRDMEDHNYFVPHRNDLIENYLHNHEFVEVCMKILYQVELQRTTLEQMWGFSVEAELIENAERQDELCCYVSRVEDKSVAMHNGGRHNVDEDEDDDDGDEQRTRNVCQVWATVYFGCGDGGFQVLKGVCLESIIKGDEIMVINGAIVSDLDMMYLESVLQEEQSLSMMMRSSRTEPPDLVGIMRVTDDMIDSLVCPPPPTDPPVMSEEMITGLIVPAPGWNGTSKDLYSPEAESSPATSFVDPAAMAAQLALSGGVVVGGLGVAKPTSRTSSFEIENLLKTAEQVTGFCRSPQETRKSSPTGSVTSSVSTTALTPSRQLTDAEKLRKVVMELVDTERTYVKHLNNLLEHYLEPMKRETFLSNAEINALFGNIHEIVTFQRQFLQNLEESLDLEPEFNKFEHCGQFRNVLFAIGSAFLYYVNHFKLYSSFCASHSKAQKVLHPNEGNHALQEFLAARNPKQQHSSTLESYLIKPIQRILKYPLLLQQMRNLTDTRADEHVHLCEALKGMEKVAEHINEMQRIHEEYGAIFDHLFRQHQKSCKQPIDLSPGDLLYYGGVEWLNISDFLGKIKKGLELHAMCFVFKSAVVFLCKERLRQKKKLMGVSSKNATNEVEIIRYQVLIPVTEVQVRASSAKDMDSHFLWELIHLRSQLQRRSEKVYVLSNSTADFRNAFLKTIRQIIRESVRNMSIPMKNFGGSSGSVSGHSSQGMGSMGYAGNSQTLERPKQQITIVHGSHTLGKPKKKSGSQRHSAGNIDYDNLSGSQEADDLPPSVGVVQYGSGHAHVQQMLPAGFRGRSKTVGDVAGKFN</sequence>
<dbReference type="Proteomes" id="UP001059596">
    <property type="component" value="Unassembled WGS sequence"/>
</dbReference>
<dbReference type="SUPFAM" id="SSF50729">
    <property type="entry name" value="PH domain-like"/>
    <property type="match status" value="1"/>
</dbReference>
<evidence type="ECO:0000256" key="1">
    <source>
        <dbReference type="ARBA" id="ARBA00022737"/>
    </source>
</evidence>
<gene>
    <name evidence="5" type="ORF">M5D96_006308</name>
</gene>
<dbReference type="FunFam" id="2.30.29.30:FF:000337">
    <property type="entry name" value="Protein still life, isoform SIF type"/>
    <property type="match status" value="1"/>
</dbReference>
<feature type="non-terminal residue" evidence="5">
    <location>
        <position position="1"/>
    </location>
</feature>
<dbReference type="SUPFAM" id="SSF48065">
    <property type="entry name" value="DBL homology domain (DH-domain)"/>
    <property type="match status" value="1"/>
</dbReference>
<dbReference type="GO" id="GO:0005085">
    <property type="term" value="F:guanyl-nucleotide exchange factor activity"/>
    <property type="evidence" value="ECO:0007669"/>
    <property type="project" value="InterPro"/>
</dbReference>
<dbReference type="CDD" id="cd00160">
    <property type="entry name" value="RhoGEF"/>
    <property type="match status" value="1"/>
</dbReference>
<feature type="domain" description="DH" evidence="3">
    <location>
        <begin position="507"/>
        <end position="701"/>
    </location>
</feature>
<dbReference type="AlphaFoldDB" id="A0A9P9YNR2"/>
<dbReference type="InterPro" id="IPR011993">
    <property type="entry name" value="PH-like_dom_sf"/>
</dbReference>
<keyword evidence="1" id="KW-0677">Repeat</keyword>
<reference evidence="5" key="1">
    <citation type="journal article" date="2023" name="Genome Biol. Evol.">
        <title>Long-read-based Genome Assembly of Drosophila gunungcola Reveals Fewer Chemosensory Genes in Flower-breeding Species.</title>
        <authorList>
            <person name="Negi A."/>
            <person name="Liao B.Y."/>
            <person name="Yeh S.D."/>
        </authorList>
    </citation>
    <scope>NUCLEOTIDE SEQUENCE</scope>
    <source>
        <strain evidence="5">Sukarami</strain>
    </source>
</reference>
<dbReference type="Gene3D" id="2.30.29.30">
    <property type="entry name" value="Pleckstrin-homology domain (PH domain)/Phosphotyrosine-binding domain (PTB)"/>
    <property type="match status" value="1"/>
</dbReference>
<feature type="region of interest" description="Disordered" evidence="2">
    <location>
        <begin position="473"/>
        <end position="496"/>
    </location>
</feature>
<dbReference type="Gene3D" id="6.10.140.680">
    <property type="match status" value="1"/>
</dbReference>
<comment type="caution">
    <text evidence="5">The sequence shown here is derived from an EMBL/GenBank/DDBJ whole genome shotgun (WGS) entry which is preliminary data.</text>
</comment>